<organism evidence="2 3">
    <name type="scientific">Anatilimnocola aggregata</name>
    <dbReference type="NCBI Taxonomy" id="2528021"/>
    <lineage>
        <taxon>Bacteria</taxon>
        <taxon>Pseudomonadati</taxon>
        <taxon>Planctomycetota</taxon>
        <taxon>Planctomycetia</taxon>
        <taxon>Pirellulales</taxon>
        <taxon>Pirellulaceae</taxon>
        <taxon>Anatilimnocola</taxon>
    </lineage>
</organism>
<evidence type="ECO:0000256" key="1">
    <source>
        <dbReference type="SAM" id="SignalP"/>
    </source>
</evidence>
<dbReference type="KEGG" id="aagg:ETAA8_48820"/>
<name>A0A517YHP3_9BACT</name>
<accession>A0A517YHP3</accession>
<dbReference type="EMBL" id="CP036274">
    <property type="protein sequence ID" value="QDU29767.1"/>
    <property type="molecule type" value="Genomic_DNA"/>
</dbReference>
<feature type="chain" id="PRO_5022096897" evidence="1">
    <location>
        <begin position="30"/>
        <end position="132"/>
    </location>
</feature>
<dbReference type="AlphaFoldDB" id="A0A517YHP3"/>
<evidence type="ECO:0000313" key="3">
    <source>
        <dbReference type="Proteomes" id="UP000315017"/>
    </source>
</evidence>
<keyword evidence="1" id="KW-0732">Signal</keyword>
<feature type="signal peptide" evidence="1">
    <location>
        <begin position="1"/>
        <end position="29"/>
    </location>
</feature>
<proteinExistence type="predicted"/>
<reference evidence="2 3" key="1">
    <citation type="submission" date="2019-02" db="EMBL/GenBank/DDBJ databases">
        <title>Deep-cultivation of Planctomycetes and their phenomic and genomic characterization uncovers novel biology.</title>
        <authorList>
            <person name="Wiegand S."/>
            <person name="Jogler M."/>
            <person name="Boedeker C."/>
            <person name="Pinto D."/>
            <person name="Vollmers J."/>
            <person name="Rivas-Marin E."/>
            <person name="Kohn T."/>
            <person name="Peeters S.H."/>
            <person name="Heuer A."/>
            <person name="Rast P."/>
            <person name="Oberbeckmann S."/>
            <person name="Bunk B."/>
            <person name="Jeske O."/>
            <person name="Meyerdierks A."/>
            <person name="Storesund J.E."/>
            <person name="Kallscheuer N."/>
            <person name="Luecker S."/>
            <person name="Lage O.M."/>
            <person name="Pohl T."/>
            <person name="Merkel B.J."/>
            <person name="Hornburger P."/>
            <person name="Mueller R.-W."/>
            <person name="Bruemmer F."/>
            <person name="Labrenz M."/>
            <person name="Spormann A.M."/>
            <person name="Op den Camp H."/>
            <person name="Overmann J."/>
            <person name="Amann R."/>
            <person name="Jetten M.S.M."/>
            <person name="Mascher T."/>
            <person name="Medema M.H."/>
            <person name="Devos D.P."/>
            <person name="Kaster A.-K."/>
            <person name="Ovreas L."/>
            <person name="Rohde M."/>
            <person name="Galperin M.Y."/>
            <person name="Jogler C."/>
        </authorList>
    </citation>
    <scope>NUCLEOTIDE SEQUENCE [LARGE SCALE GENOMIC DNA]</scope>
    <source>
        <strain evidence="2 3">ETA_A8</strain>
    </source>
</reference>
<gene>
    <name evidence="2" type="ORF">ETAA8_48820</name>
</gene>
<keyword evidence="3" id="KW-1185">Reference proteome</keyword>
<evidence type="ECO:0000313" key="2">
    <source>
        <dbReference type="EMBL" id="QDU29767.1"/>
    </source>
</evidence>
<sequence precursor="true">MRSACLLSPLLLAVALGSLQLGCAPTARAEPPREGAVQLAPEIKPVPELRPAPVVNCHWWPTYRCLIAPYSCKTAPCAPYCGYNKTCDTYCGKPLPCLQTPCQKWCPDWYCPKPPVCFFPGNPCPPCEVNSH</sequence>
<dbReference type="Proteomes" id="UP000315017">
    <property type="component" value="Chromosome"/>
</dbReference>
<protein>
    <submittedName>
        <fullName evidence="2">Uncharacterized protein</fullName>
    </submittedName>
</protein>